<protein>
    <submittedName>
        <fullName evidence="2">Uncharacterized protein</fullName>
    </submittedName>
</protein>
<organism evidence="2 3">
    <name type="scientific">Lasiosphaeris hirsuta</name>
    <dbReference type="NCBI Taxonomy" id="260670"/>
    <lineage>
        <taxon>Eukaryota</taxon>
        <taxon>Fungi</taxon>
        <taxon>Dikarya</taxon>
        <taxon>Ascomycota</taxon>
        <taxon>Pezizomycotina</taxon>
        <taxon>Sordariomycetes</taxon>
        <taxon>Sordariomycetidae</taxon>
        <taxon>Sordariales</taxon>
        <taxon>Lasiosphaeriaceae</taxon>
        <taxon>Lasiosphaeris</taxon>
    </lineage>
</organism>
<evidence type="ECO:0000256" key="1">
    <source>
        <dbReference type="SAM" id="MobiDB-lite"/>
    </source>
</evidence>
<evidence type="ECO:0000313" key="3">
    <source>
        <dbReference type="Proteomes" id="UP001172102"/>
    </source>
</evidence>
<dbReference type="Proteomes" id="UP001172102">
    <property type="component" value="Unassembled WGS sequence"/>
</dbReference>
<name>A0AA39ZXH8_9PEZI</name>
<feature type="compositionally biased region" description="Basic and acidic residues" evidence="1">
    <location>
        <begin position="165"/>
        <end position="199"/>
    </location>
</feature>
<dbReference type="EMBL" id="JAUKUA010000007">
    <property type="protein sequence ID" value="KAK0705463.1"/>
    <property type="molecule type" value="Genomic_DNA"/>
</dbReference>
<reference evidence="2" key="1">
    <citation type="submission" date="2023-06" db="EMBL/GenBank/DDBJ databases">
        <title>Genome-scale phylogeny and comparative genomics of the fungal order Sordariales.</title>
        <authorList>
            <consortium name="Lawrence Berkeley National Laboratory"/>
            <person name="Hensen N."/>
            <person name="Bonometti L."/>
            <person name="Westerberg I."/>
            <person name="Brannstrom I.O."/>
            <person name="Guillou S."/>
            <person name="Cros-Aarteil S."/>
            <person name="Calhoun S."/>
            <person name="Haridas S."/>
            <person name="Kuo A."/>
            <person name="Mondo S."/>
            <person name="Pangilinan J."/>
            <person name="Riley R."/>
            <person name="Labutti K."/>
            <person name="Andreopoulos B."/>
            <person name="Lipzen A."/>
            <person name="Chen C."/>
            <person name="Yanf M."/>
            <person name="Daum C."/>
            <person name="Ng V."/>
            <person name="Clum A."/>
            <person name="Steindorff A."/>
            <person name="Ohm R."/>
            <person name="Martin F."/>
            <person name="Silar P."/>
            <person name="Natvig D."/>
            <person name="Lalanne C."/>
            <person name="Gautier V."/>
            <person name="Ament-Velasquez S.L."/>
            <person name="Kruys A."/>
            <person name="Hutchinson M.I."/>
            <person name="Powell A.J."/>
            <person name="Barry K."/>
            <person name="Miller A.N."/>
            <person name="Grigoriev I.V."/>
            <person name="Debuchy R."/>
            <person name="Gladieux P."/>
            <person name="Thoren M.H."/>
            <person name="Johannesson H."/>
        </authorList>
    </citation>
    <scope>NUCLEOTIDE SEQUENCE</scope>
    <source>
        <strain evidence="2">SMH4607-1</strain>
    </source>
</reference>
<sequence length="199" mass="22417">MQYFLAWPTSQWSLFRSEPASRASCRSGPWCAAGVCLLFRNKQATPSQCIAKRPESHSLCIIASIAIRTSFTLLNEAPTVILMSLSTLGNSSPLALTASQMRFLRMLPRKRPICAYLTFAVRCKPMSTEINRVSTAIWTTSKCCMGTQIGNINRERKRGTQEGNARGERKRGTQEGNAREERKRGTQEGNAREERKRER</sequence>
<proteinExistence type="predicted"/>
<comment type="caution">
    <text evidence="2">The sequence shown here is derived from an EMBL/GenBank/DDBJ whole genome shotgun (WGS) entry which is preliminary data.</text>
</comment>
<accession>A0AA39ZXH8</accession>
<gene>
    <name evidence="2" type="ORF">B0H67DRAFT_384492</name>
</gene>
<evidence type="ECO:0000313" key="2">
    <source>
        <dbReference type="EMBL" id="KAK0705463.1"/>
    </source>
</evidence>
<feature type="region of interest" description="Disordered" evidence="1">
    <location>
        <begin position="154"/>
        <end position="199"/>
    </location>
</feature>
<keyword evidence="3" id="KW-1185">Reference proteome</keyword>
<dbReference type="AlphaFoldDB" id="A0AA39ZXH8"/>